<keyword evidence="4" id="KW-1133">Transmembrane helix</keyword>
<dbReference type="PANTHER" id="PTHR32089:SF112">
    <property type="entry name" value="LYSOZYME-LIKE PROTEIN-RELATED"/>
    <property type="match status" value="1"/>
</dbReference>
<reference evidence="7" key="1">
    <citation type="submission" date="2016-11" db="EMBL/GenBank/DDBJ databases">
        <authorList>
            <person name="Varghese N."/>
            <person name="Submissions S."/>
        </authorList>
    </citation>
    <scope>NUCLEOTIDE SEQUENCE [LARGE SCALE GENOMIC DNA]</scope>
    <source>
        <strain evidence="7">DSM 26134</strain>
    </source>
</reference>
<feature type="transmembrane region" description="Helical" evidence="4">
    <location>
        <begin position="6"/>
        <end position="23"/>
    </location>
</feature>
<evidence type="ECO:0000256" key="4">
    <source>
        <dbReference type="SAM" id="Phobius"/>
    </source>
</evidence>
<feature type="domain" description="Methyl-accepting transducer" evidence="5">
    <location>
        <begin position="286"/>
        <end position="522"/>
    </location>
</feature>
<keyword evidence="1 3" id="KW-0807">Transducer</keyword>
<dbReference type="PROSITE" id="PS50111">
    <property type="entry name" value="CHEMOTAXIS_TRANSDUC_2"/>
    <property type="match status" value="1"/>
</dbReference>
<name>A0A1M6R6Z9_REIAG</name>
<dbReference type="PANTHER" id="PTHR32089">
    <property type="entry name" value="METHYL-ACCEPTING CHEMOTAXIS PROTEIN MCPB"/>
    <property type="match status" value="1"/>
</dbReference>
<evidence type="ECO:0000256" key="3">
    <source>
        <dbReference type="PROSITE-ProRule" id="PRU00284"/>
    </source>
</evidence>
<evidence type="ECO:0000256" key="2">
    <source>
        <dbReference type="ARBA" id="ARBA00029447"/>
    </source>
</evidence>
<protein>
    <submittedName>
        <fullName evidence="6">Methyl-accepting chemotaxis protein</fullName>
    </submittedName>
</protein>
<dbReference type="Pfam" id="PF18947">
    <property type="entry name" value="HAMP_2"/>
    <property type="match status" value="1"/>
</dbReference>
<dbReference type="SMART" id="SM00304">
    <property type="entry name" value="HAMP"/>
    <property type="match status" value="2"/>
</dbReference>
<dbReference type="InterPro" id="IPR003660">
    <property type="entry name" value="HAMP_dom"/>
</dbReference>
<dbReference type="AlphaFoldDB" id="A0A1M6R6Z9"/>
<dbReference type="Proteomes" id="UP000184474">
    <property type="component" value="Unassembled WGS sequence"/>
</dbReference>
<dbReference type="GO" id="GO:0004888">
    <property type="term" value="F:transmembrane signaling receptor activity"/>
    <property type="evidence" value="ECO:0007669"/>
    <property type="project" value="InterPro"/>
</dbReference>
<evidence type="ECO:0000313" key="6">
    <source>
        <dbReference type="EMBL" id="SHK28261.1"/>
    </source>
</evidence>
<evidence type="ECO:0000313" key="7">
    <source>
        <dbReference type="Proteomes" id="UP000184474"/>
    </source>
</evidence>
<dbReference type="EMBL" id="FRAA01000004">
    <property type="protein sequence ID" value="SHK28261.1"/>
    <property type="molecule type" value="Genomic_DNA"/>
</dbReference>
<sequence length="573" mass="62732">MTMHTIIFFLSLALAIPFLYFINRYIFKGSFLARVGFYTILLAAFIAALAYMVANMAAIHMIWEFPIGMFAVYALLRYMVVNIKKPLEEVILHLEELEEGNLALLIKEANTNRNDEIGKIFTGLDSYITRMRRISDFATEIGMGNLESSFETSSEKDSLGKALVKMRVNLAQVVREINGVINEATDAGNLSSRISKEGKEGVWLGMAHEINELLTSFSSPFVILNGIIDNMAKGDLTMRYTEEAKGDILKTASSLNLALQNITILLESISTNTISIDEACSEMSLSSTEMSQNTSEIASAISQMSNGAQTQVRKIDEASNLIEKIVHSARDMASKAENIYESAQVVAENSKKGDQMANNMTSSMTSISTFSNKTKDSISVLTERSKEISRVLGVITDISSQTNLLALNAAIEAAQAGDAGRGFAVVAEEIRKLAEDSRKSALEIEDLVQGVQKDTEDASRIIEEMNLTVQDGNQISNESSKVFEEISNSSTANLDLSRNILEAAQQQMEDSNNVVSITEEIVVIAEQTSAGTEEVASSAIELSSGMDTYKSKNLKLSEISEMLKSEVAKLKYA</sequence>
<keyword evidence="4" id="KW-0472">Membrane</keyword>
<dbReference type="SMART" id="SM00283">
    <property type="entry name" value="MA"/>
    <property type="match status" value="1"/>
</dbReference>
<comment type="similarity">
    <text evidence="2">Belongs to the methyl-accepting chemotaxis (MCP) protein family.</text>
</comment>
<evidence type="ECO:0000259" key="5">
    <source>
        <dbReference type="PROSITE" id="PS50111"/>
    </source>
</evidence>
<dbReference type="GO" id="GO:0006935">
    <property type="term" value="P:chemotaxis"/>
    <property type="evidence" value="ECO:0007669"/>
    <property type="project" value="InterPro"/>
</dbReference>
<dbReference type="InterPro" id="IPR004090">
    <property type="entry name" value="Chemotax_Me-accpt_rcpt"/>
</dbReference>
<dbReference type="GO" id="GO:0007165">
    <property type="term" value="P:signal transduction"/>
    <property type="evidence" value="ECO:0007669"/>
    <property type="project" value="UniProtKB-KW"/>
</dbReference>
<dbReference type="PRINTS" id="PR00260">
    <property type="entry name" value="CHEMTRNSDUCR"/>
</dbReference>
<dbReference type="GO" id="GO:0016020">
    <property type="term" value="C:membrane"/>
    <property type="evidence" value="ECO:0007669"/>
    <property type="project" value="InterPro"/>
</dbReference>
<keyword evidence="4" id="KW-0812">Transmembrane</keyword>
<dbReference type="Pfam" id="PF00015">
    <property type="entry name" value="MCPsignal"/>
    <property type="match status" value="1"/>
</dbReference>
<evidence type="ECO:0000256" key="1">
    <source>
        <dbReference type="ARBA" id="ARBA00023224"/>
    </source>
</evidence>
<organism evidence="6 7">
    <name type="scientific">Reichenbachiella agariperforans</name>
    <dbReference type="NCBI Taxonomy" id="156994"/>
    <lineage>
        <taxon>Bacteria</taxon>
        <taxon>Pseudomonadati</taxon>
        <taxon>Bacteroidota</taxon>
        <taxon>Cytophagia</taxon>
        <taxon>Cytophagales</taxon>
        <taxon>Reichenbachiellaceae</taxon>
        <taxon>Reichenbachiella</taxon>
    </lineage>
</organism>
<feature type="transmembrane region" description="Helical" evidence="4">
    <location>
        <begin position="35"/>
        <end position="54"/>
    </location>
</feature>
<proteinExistence type="inferred from homology"/>
<keyword evidence="7" id="KW-1185">Reference proteome</keyword>
<dbReference type="SUPFAM" id="SSF58104">
    <property type="entry name" value="Methyl-accepting chemotaxis protein (MCP) signaling domain"/>
    <property type="match status" value="1"/>
</dbReference>
<dbReference type="Gene3D" id="1.20.120.1530">
    <property type="match status" value="1"/>
</dbReference>
<dbReference type="InterPro" id="IPR004089">
    <property type="entry name" value="MCPsignal_dom"/>
</dbReference>
<gene>
    <name evidence="6" type="ORF">SAMN04488028_10461</name>
</gene>
<dbReference type="Gene3D" id="1.10.287.950">
    <property type="entry name" value="Methyl-accepting chemotaxis protein"/>
    <property type="match status" value="1"/>
</dbReference>
<dbReference type="STRING" id="156994.SAMN04488028_10461"/>
<dbReference type="CDD" id="cd11386">
    <property type="entry name" value="MCP_signal"/>
    <property type="match status" value="1"/>
</dbReference>
<accession>A0A1M6R6Z9</accession>